<dbReference type="AlphaFoldDB" id="A0A8J2LXU5"/>
<proteinExistence type="predicted"/>
<accession>A0A8J2LXU5</accession>
<feature type="compositionally biased region" description="Polar residues" evidence="1">
    <location>
        <begin position="19"/>
        <end position="44"/>
    </location>
</feature>
<gene>
    <name evidence="2" type="ORF">AFUS01_LOCUS40142</name>
</gene>
<feature type="compositionally biased region" description="Basic and acidic residues" evidence="1">
    <location>
        <begin position="130"/>
        <end position="139"/>
    </location>
</feature>
<reference evidence="2" key="1">
    <citation type="submission" date="2021-06" db="EMBL/GenBank/DDBJ databases">
        <authorList>
            <person name="Hodson N. C."/>
            <person name="Mongue J. A."/>
            <person name="Jaron S. K."/>
        </authorList>
    </citation>
    <scope>NUCLEOTIDE SEQUENCE</scope>
</reference>
<feature type="compositionally biased region" description="Basic and acidic residues" evidence="1">
    <location>
        <begin position="49"/>
        <end position="61"/>
    </location>
</feature>
<feature type="region of interest" description="Disordered" evidence="1">
    <location>
        <begin position="1"/>
        <end position="61"/>
    </location>
</feature>
<dbReference type="Proteomes" id="UP000708208">
    <property type="component" value="Unassembled WGS sequence"/>
</dbReference>
<keyword evidence="3" id="KW-1185">Reference proteome</keyword>
<feature type="compositionally biased region" description="Basic and acidic residues" evidence="1">
    <location>
        <begin position="1"/>
        <end position="11"/>
    </location>
</feature>
<feature type="non-terminal residue" evidence="2">
    <location>
        <position position="1"/>
    </location>
</feature>
<feature type="region of interest" description="Disordered" evidence="1">
    <location>
        <begin position="104"/>
        <end position="159"/>
    </location>
</feature>
<protein>
    <submittedName>
        <fullName evidence="2">Uncharacterized protein</fullName>
    </submittedName>
</protein>
<sequence>DFEETTLKDLDDQTLTTLSNSHESNAVQLKQETPTEAYTAQETQIVVEDTQKPEILEKDETKAGTDLAIVIKPPSLIGGHLNQSNGTTRVHRGELTATEATVEVNASAEVKSEESEAADIGSTDEPIPASHDDEPHKEFEDEPVPAESSEVDGMKDAEVGKFFKHL</sequence>
<dbReference type="EMBL" id="CAJVCH010555403">
    <property type="protein sequence ID" value="CAG7830331.1"/>
    <property type="molecule type" value="Genomic_DNA"/>
</dbReference>
<evidence type="ECO:0000313" key="3">
    <source>
        <dbReference type="Proteomes" id="UP000708208"/>
    </source>
</evidence>
<organism evidence="2 3">
    <name type="scientific">Allacma fusca</name>
    <dbReference type="NCBI Taxonomy" id="39272"/>
    <lineage>
        <taxon>Eukaryota</taxon>
        <taxon>Metazoa</taxon>
        <taxon>Ecdysozoa</taxon>
        <taxon>Arthropoda</taxon>
        <taxon>Hexapoda</taxon>
        <taxon>Collembola</taxon>
        <taxon>Symphypleona</taxon>
        <taxon>Sminthuridae</taxon>
        <taxon>Allacma</taxon>
    </lineage>
</organism>
<name>A0A8J2LXU5_9HEXA</name>
<evidence type="ECO:0000313" key="2">
    <source>
        <dbReference type="EMBL" id="CAG7830331.1"/>
    </source>
</evidence>
<evidence type="ECO:0000256" key="1">
    <source>
        <dbReference type="SAM" id="MobiDB-lite"/>
    </source>
</evidence>
<comment type="caution">
    <text evidence="2">The sequence shown here is derived from an EMBL/GenBank/DDBJ whole genome shotgun (WGS) entry which is preliminary data.</text>
</comment>